<feature type="region of interest" description="Disordered" evidence="1">
    <location>
        <begin position="37"/>
        <end position="79"/>
    </location>
</feature>
<dbReference type="EMBL" id="HACG01008417">
    <property type="protein sequence ID" value="CEK55282.1"/>
    <property type="molecule type" value="Transcribed_RNA"/>
</dbReference>
<protein>
    <submittedName>
        <fullName evidence="2">Uncharacterized protein</fullName>
    </submittedName>
</protein>
<organism evidence="2">
    <name type="scientific">Arion vulgaris</name>
    <dbReference type="NCBI Taxonomy" id="1028688"/>
    <lineage>
        <taxon>Eukaryota</taxon>
        <taxon>Metazoa</taxon>
        <taxon>Spiralia</taxon>
        <taxon>Lophotrochozoa</taxon>
        <taxon>Mollusca</taxon>
        <taxon>Gastropoda</taxon>
        <taxon>Heterobranchia</taxon>
        <taxon>Euthyneura</taxon>
        <taxon>Panpulmonata</taxon>
        <taxon>Eupulmonata</taxon>
        <taxon>Stylommatophora</taxon>
        <taxon>Helicina</taxon>
        <taxon>Arionoidea</taxon>
        <taxon>Arionidae</taxon>
        <taxon>Arion</taxon>
    </lineage>
</organism>
<feature type="non-terminal residue" evidence="2">
    <location>
        <position position="79"/>
    </location>
</feature>
<proteinExistence type="predicted"/>
<gene>
    <name evidence="2" type="primary">ORF24813</name>
</gene>
<evidence type="ECO:0000313" key="2">
    <source>
        <dbReference type="EMBL" id="CEK55282.1"/>
    </source>
</evidence>
<feature type="non-terminal residue" evidence="2">
    <location>
        <position position="1"/>
    </location>
</feature>
<name>A0A0B6YGG2_9EUPU</name>
<dbReference type="AlphaFoldDB" id="A0A0B6YGG2"/>
<feature type="compositionally biased region" description="Low complexity" evidence="1">
    <location>
        <begin position="63"/>
        <end position="73"/>
    </location>
</feature>
<reference evidence="2" key="1">
    <citation type="submission" date="2014-12" db="EMBL/GenBank/DDBJ databases">
        <title>Insight into the proteome of Arion vulgaris.</title>
        <authorList>
            <person name="Aradska J."/>
            <person name="Bulat T."/>
            <person name="Smidak R."/>
            <person name="Sarate P."/>
            <person name="Gangsoo J."/>
            <person name="Sialana F."/>
            <person name="Bilban M."/>
            <person name="Lubec G."/>
        </authorList>
    </citation>
    <scope>NUCLEOTIDE SEQUENCE</scope>
    <source>
        <tissue evidence="2">Skin</tissue>
    </source>
</reference>
<evidence type="ECO:0000256" key="1">
    <source>
        <dbReference type="SAM" id="MobiDB-lite"/>
    </source>
</evidence>
<accession>A0A0B6YGG2</accession>
<sequence>PTSSSSPSQDQISMIQLSPPVKLETQVFLNQHQIYSPKGHAHLPVREPADGASIEKSQLHTKSVPSQSSSRSSKGPEIP</sequence>